<reference evidence="1" key="1">
    <citation type="submission" date="2016-01" db="EMBL/GenBank/DDBJ databases">
        <authorList>
            <person name="Peeters C."/>
        </authorList>
    </citation>
    <scope>NUCLEOTIDE SEQUENCE [LARGE SCALE GENOMIC DNA]</scope>
    <source>
        <strain evidence="1">LMG 22937</strain>
    </source>
</reference>
<evidence type="ECO:0000313" key="2">
    <source>
        <dbReference type="Proteomes" id="UP000054925"/>
    </source>
</evidence>
<name>A0A158KX88_9BURK</name>
<dbReference type="AlphaFoldDB" id="A0A158KX88"/>
<accession>A0A158KX88</accession>
<dbReference type="EMBL" id="FCOL02000157">
    <property type="protein sequence ID" value="SAL85220.1"/>
    <property type="molecule type" value="Genomic_DNA"/>
</dbReference>
<dbReference type="RefSeq" id="WP_087660408.1">
    <property type="nucleotide sequence ID" value="NZ_FCOL02000157.1"/>
</dbReference>
<evidence type="ECO:0000313" key="1">
    <source>
        <dbReference type="EMBL" id="SAL85220.1"/>
    </source>
</evidence>
<dbReference type="Proteomes" id="UP000054925">
    <property type="component" value="Unassembled WGS sequence"/>
</dbReference>
<comment type="caution">
    <text evidence="1">The sequence shown here is derived from an EMBL/GenBank/DDBJ whole genome shotgun (WGS) entry which is preliminary data.</text>
</comment>
<proteinExistence type="predicted"/>
<keyword evidence="2" id="KW-1185">Reference proteome</keyword>
<protein>
    <submittedName>
        <fullName evidence="1">Uncharacterized protein</fullName>
    </submittedName>
</protein>
<gene>
    <name evidence="1" type="ORF">AWB67_06884</name>
</gene>
<organism evidence="1 2">
    <name type="scientific">Caballeronia terrestris</name>
    <dbReference type="NCBI Taxonomy" id="1226301"/>
    <lineage>
        <taxon>Bacteria</taxon>
        <taxon>Pseudomonadati</taxon>
        <taxon>Pseudomonadota</taxon>
        <taxon>Betaproteobacteria</taxon>
        <taxon>Burkholderiales</taxon>
        <taxon>Burkholderiaceae</taxon>
        <taxon>Caballeronia</taxon>
    </lineage>
</organism>
<sequence length="226" mass="24320">MDDSCLLVDASRSGSPRVERIWTTPGARGVISTRQGLWAWGPAGVSRLDANDAKGAGMPHEGRARTAVLDAATGGGWIILLQPDFVLVCNDHGGEVARLPMENVHAVGFAGATFVTASHRGLRMHKLNERGRIDRGKLFADWPVQQLVSAQGTGSLFARRDENHWTEILPDMRIGATYADMPWEVSSASTGAYLARLGGGAALELYRVPKAPQLALPRPEARSTQT</sequence>